<evidence type="ECO:0000256" key="2">
    <source>
        <dbReference type="PROSITE-ProRule" id="PRU00169"/>
    </source>
</evidence>
<feature type="modified residue" description="4-aspartylphosphate" evidence="2">
    <location>
        <position position="56"/>
    </location>
</feature>
<dbReference type="RefSeq" id="WP_340270459.1">
    <property type="nucleotide sequence ID" value="NZ_JBBEOG010000007.1"/>
</dbReference>
<keyword evidence="5" id="KW-1185">Reference proteome</keyword>
<evidence type="ECO:0000313" key="4">
    <source>
        <dbReference type="EMBL" id="MFC5381090.1"/>
    </source>
</evidence>
<evidence type="ECO:0000259" key="3">
    <source>
        <dbReference type="PROSITE" id="PS50110"/>
    </source>
</evidence>
<dbReference type="Gene3D" id="3.40.50.2300">
    <property type="match status" value="1"/>
</dbReference>
<dbReference type="PANTHER" id="PTHR44591">
    <property type="entry name" value="STRESS RESPONSE REGULATOR PROTEIN 1"/>
    <property type="match status" value="1"/>
</dbReference>
<dbReference type="InterPro" id="IPR011006">
    <property type="entry name" value="CheY-like_superfamily"/>
</dbReference>
<comment type="caution">
    <text evidence="4">The sequence shown here is derived from an EMBL/GenBank/DDBJ whole genome shotgun (WGS) entry which is preliminary data.</text>
</comment>
<organism evidence="4 5">
    <name type="scientific">Aquipuribacter nitratireducens</name>
    <dbReference type="NCBI Taxonomy" id="650104"/>
    <lineage>
        <taxon>Bacteria</taxon>
        <taxon>Bacillati</taxon>
        <taxon>Actinomycetota</taxon>
        <taxon>Actinomycetes</taxon>
        <taxon>Micrococcales</taxon>
        <taxon>Intrasporangiaceae</taxon>
        <taxon>Aquipuribacter</taxon>
    </lineage>
</organism>
<dbReference type="InterPro" id="IPR001789">
    <property type="entry name" value="Sig_transdc_resp-reg_receiver"/>
</dbReference>
<name>A0ABW0GPH8_9MICO</name>
<dbReference type="Proteomes" id="UP001596122">
    <property type="component" value="Unassembled WGS sequence"/>
</dbReference>
<evidence type="ECO:0000256" key="1">
    <source>
        <dbReference type="ARBA" id="ARBA00022553"/>
    </source>
</evidence>
<sequence>MLALVVDDSRAMRRIVSAIVGPLGFTPVEADNGASALAELERLTAEGTVPALACIDWNMPVMDGLQLVQAVRSDPRWRGVTLMMVTTESEHSQIVRALAAGAHEYLIKPFTADALADKLRYLGLVPAEVGA</sequence>
<dbReference type="EMBL" id="JBHSLD010000009">
    <property type="protein sequence ID" value="MFC5381090.1"/>
    <property type="molecule type" value="Genomic_DNA"/>
</dbReference>
<dbReference type="PROSITE" id="PS50110">
    <property type="entry name" value="RESPONSE_REGULATORY"/>
    <property type="match status" value="1"/>
</dbReference>
<dbReference type="Pfam" id="PF00072">
    <property type="entry name" value="Response_reg"/>
    <property type="match status" value="1"/>
</dbReference>
<dbReference type="InterPro" id="IPR050595">
    <property type="entry name" value="Bact_response_regulator"/>
</dbReference>
<dbReference type="SMART" id="SM00448">
    <property type="entry name" value="REC"/>
    <property type="match status" value="1"/>
</dbReference>
<gene>
    <name evidence="4" type="ORF">ACFPJ6_09830</name>
</gene>
<dbReference type="SUPFAM" id="SSF52172">
    <property type="entry name" value="CheY-like"/>
    <property type="match status" value="1"/>
</dbReference>
<protein>
    <submittedName>
        <fullName evidence="4">Response regulator</fullName>
    </submittedName>
</protein>
<feature type="domain" description="Response regulatory" evidence="3">
    <location>
        <begin position="2"/>
        <end position="123"/>
    </location>
</feature>
<accession>A0ABW0GPH8</accession>
<reference evidence="5" key="1">
    <citation type="journal article" date="2019" name="Int. J. Syst. Evol. Microbiol.">
        <title>The Global Catalogue of Microorganisms (GCM) 10K type strain sequencing project: providing services to taxonomists for standard genome sequencing and annotation.</title>
        <authorList>
            <consortium name="The Broad Institute Genomics Platform"/>
            <consortium name="The Broad Institute Genome Sequencing Center for Infectious Disease"/>
            <person name="Wu L."/>
            <person name="Ma J."/>
        </authorList>
    </citation>
    <scope>NUCLEOTIDE SEQUENCE [LARGE SCALE GENOMIC DNA]</scope>
    <source>
        <strain evidence="5">CCUG 43114</strain>
    </source>
</reference>
<evidence type="ECO:0000313" key="5">
    <source>
        <dbReference type="Proteomes" id="UP001596122"/>
    </source>
</evidence>
<proteinExistence type="predicted"/>
<keyword evidence="1 2" id="KW-0597">Phosphoprotein</keyword>
<dbReference type="PANTHER" id="PTHR44591:SF3">
    <property type="entry name" value="RESPONSE REGULATORY DOMAIN-CONTAINING PROTEIN"/>
    <property type="match status" value="1"/>
</dbReference>